<dbReference type="SMART" id="SM00360">
    <property type="entry name" value="RRM"/>
    <property type="match status" value="2"/>
</dbReference>
<evidence type="ECO:0000256" key="3">
    <source>
        <dbReference type="ARBA" id="ARBA00022884"/>
    </source>
</evidence>
<dbReference type="EMBL" id="GEEE01014053">
    <property type="protein sequence ID" value="JAP49172.1"/>
    <property type="molecule type" value="Transcribed_RNA"/>
</dbReference>
<feature type="compositionally biased region" description="Basic residues" evidence="6">
    <location>
        <begin position="336"/>
        <end position="365"/>
    </location>
</feature>
<name>A0A0X3PLH5_SCHSO</name>
<accession>A0A0X3PLH5</accession>
<dbReference type="GO" id="GO:0003729">
    <property type="term" value="F:mRNA binding"/>
    <property type="evidence" value="ECO:0007669"/>
    <property type="project" value="TreeGrafter"/>
</dbReference>
<evidence type="ECO:0000256" key="6">
    <source>
        <dbReference type="SAM" id="MobiDB-lite"/>
    </source>
</evidence>
<dbReference type="PROSITE" id="PS50102">
    <property type="entry name" value="RRM"/>
    <property type="match status" value="2"/>
</dbReference>
<protein>
    <submittedName>
        <fullName evidence="8">RNA-binding protein 28</fullName>
    </submittedName>
</protein>
<dbReference type="InterPro" id="IPR035979">
    <property type="entry name" value="RBD_domain_sf"/>
</dbReference>
<dbReference type="InterPro" id="IPR051945">
    <property type="entry name" value="RRM_MRD1_RNA_proc_ribogen"/>
</dbReference>
<evidence type="ECO:0000256" key="4">
    <source>
        <dbReference type="ARBA" id="ARBA00023242"/>
    </source>
</evidence>
<dbReference type="FunFam" id="3.30.70.330:FF:000182">
    <property type="entry name" value="RNA-binding motif protein 28"/>
    <property type="match status" value="1"/>
</dbReference>
<dbReference type="PANTHER" id="PTHR48039">
    <property type="entry name" value="RNA-BINDING MOTIF PROTEIN 14B"/>
    <property type="match status" value="1"/>
</dbReference>
<organism evidence="8">
    <name type="scientific">Schistocephalus solidus</name>
    <name type="common">Tapeworm</name>
    <dbReference type="NCBI Taxonomy" id="70667"/>
    <lineage>
        <taxon>Eukaryota</taxon>
        <taxon>Metazoa</taxon>
        <taxon>Spiralia</taxon>
        <taxon>Lophotrochozoa</taxon>
        <taxon>Platyhelminthes</taxon>
        <taxon>Cestoda</taxon>
        <taxon>Eucestoda</taxon>
        <taxon>Diphyllobothriidea</taxon>
        <taxon>Diphyllobothriidae</taxon>
        <taxon>Schistocephalus</taxon>
    </lineage>
</organism>
<feature type="domain" description="RRM" evidence="7">
    <location>
        <begin position="174"/>
        <end position="263"/>
    </location>
</feature>
<evidence type="ECO:0000313" key="8">
    <source>
        <dbReference type="EMBL" id="JAP49172.1"/>
    </source>
</evidence>
<reference evidence="8" key="1">
    <citation type="submission" date="2016-01" db="EMBL/GenBank/DDBJ databases">
        <title>Reference transcriptome for the parasite Schistocephalus solidus: insights into the molecular evolution of parasitism.</title>
        <authorList>
            <person name="Hebert F.O."/>
            <person name="Grambauer S."/>
            <person name="Barber I."/>
            <person name="Landry C.R."/>
            <person name="Aubin-Horth N."/>
        </authorList>
    </citation>
    <scope>NUCLEOTIDE SEQUENCE</scope>
</reference>
<dbReference type="CDD" id="cd12415">
    <property type="entry name" value="RRM3_RBM28_like"/>
    <property type="match status" value="1"/>
</dbReference>
<dbReference type="InterPro" id="IPR012677">
    <property type="entry name" value="Nucleotide-bd_a/b_plait_sf"/>
</dbReference>
<dbReference type="AlphaFoldDB" id="A0A0X3PLH5"/>
<dbReference type="SUPFAM" id="SSF54928">
    <property type="entry name" value="RNA-binding domain, RBD"/>
    <property type="match status" value="2"/>
</dbReference>
<comment type="subcellular location">
    <subcellularLocation>
        <location evidence="1">Nucleus</location>
    </subcellularLocation>
</comment>
<keyword evidence="3 5" id="KW-0694">RNA-binding</keyword>
<evidence type="ECO:0000256" key="5">
    <source>
        <dbReference type="PROSITE-ProRule" id="PRU00176"/>
    </source>
</evidence>
<dbReference type="Pfam" id="PF00076">
    <property type="entry name" value="RRM_1"/>
    <property type="match status" value="2"/>
</dbReference>
<gene>
    <name evidence="8" type="primary">RBM28</name>
    <name evidence="8" type="ORF">TR145929</name>
</gene>
<dbReference type="PANTHER" id="PTHR48039:SF5">
    <property type="entry name" value="RNA-BINDING PROTEIN 28"/>
    <property type="match status" value="1"/>
</dbReference>
<evidence type="ECO:0000256" key="1">
    <source>
        <dbReference type="ARBA" id="ARBA00004123"/>
    </source>
</evidence>
<feature type="compositionally biased region" description="Basic residues" evidence="6">
    <location>
        <begin position="316"/>
        <end position="329"/>
    </location>
</feature>
<evidence type="ECO:0000256" key="2">
    <source>
        <dbReference type="ARBA" id="ARBA00022737"/>
    </source>
</evidence>
<sequence>MKPNQRTPDVCEGRTLFIRNVSFDADEHRLQEFFSAFGQLEFVKIVKDKLTQHPRGTAFVKFVRKEDADRVLLDSSKAQNSHKFIFAARQLIISLAVTPSDVKKLQEARASGQTVESVSSVSSGRNLHLARVGMIRAGTAAAEGLTPQELTMRESLMRAKQAKLRDPSIFISPLRLCLRNIPTTVDEKTLRKACQRLAGPTARITECRIMRDLKSGKLNPKSLGYAFVAFDEHKDALKVLQVLNNNNAILGGSRRPIVEFSLENSRALEKKRRRAEKSRVAQDVELACPSLAKKPKVLLPRPKKVKGSAKNTPRILPKKFGAKIRHNRSKATAGRGKNRGKTALRTRKAAGHSRSAKRQAKARGS</sequence>
<keyword evidence="4" id="KW-0539">Nucleus</keyword>
<evidence type="ECO:0000259" key="7">
    <source>
        <dbReference type="PROSITE" id="PS50102"/>
    </source>
</evidence>
<keyword evidence="2" id="KW-0677">Repeat</keyword>
<feature type="region of interest" description="Disordered" evidence="6">
    <location>
        <begin position="301"/>
        <end position="365"/>
    </location>
</feature>
<proteinExistence type="predicted"/>
<feature type="domain" description="RRM" evidence="7">
    <location>
        <begin position="14"/>
        <end position="98"/>
    </location>
</feature>
<dbReference type="GO" id="GO:0005730">
    <property type="term" value="C:nucleolus"/>
    <property type="evidence" value="ECO:0007669"/>
    <property type="project" value="TreeGrafter"/>
</dbReference>
<dbReference type="InterPro" id="IPR000504">
    <property type="entry name" value="RRM_dom"/>
</dbReference>
<dbReference type="CDD" id="cd12416">
    <property type="entry name" value="RRM4_RBM28_like"/>
    <property type="match status" value="1"/>
</dbReference>
<dbReference type="Gene3D" id="3.30.70.330">
    <property type="match status" value="2"/>
</dbReference>